<dbReference type="STRING" id="2010991.A0A3M2RA80"/>
<sequence>MGKRNSHHISSDEVLNAPGLASKGEQRLRTIVDGEPNHFSFRIAFEDEQWALVEFHILPVASEFAQHPLYAVTGSFTPSHDAVHPSRVLVTAQLVYDTYIRVTWLKLSEDFLERRAPVSSSTSHNRGNSEMCRDGSGGRFAPGPPSDTGMTARLPTFTRPATRPRDKDESDSNTDSQVEGDVDGITSCTESESRETAVSISTQDGMTTKPHLDRLIAGLVKKVESGQAKRVKREKRQKNNKEVEVIGVDNVVSQCLLHEIDDVNLDRYLDRVEKALDQYIQGDKCDVRRRSWTTWFYLACLRIVRELRRKGRKHRPSNGARLANQIVNHLLVTDGVAAMGVYDGLAEHCYKISKAAEATPEDAEYITMNVAAKLHGKVLAPPDSSQVPLPAVWLKSILTKVPYHIICHDIGLPNLAALSLEPQWSTLDGRLVMPLGAPMSLIRKKWSIWVSADPTIQAFRGQLESNVSGMSTASSPNVPHLPGRQHGPIFQSDDLACNGTSPREFTRPNSRGNVGQNDNMTGILAPDFGTDWNSQQCLSDLDRVLSDFTMHCDAGFIGFPSA</sequence>
<dbReference type="AlphaFoldDB" id="A0A3M2RA80"/>
<dbReference type="EMBL" id="NKUJ01000601">
    <property type="protein sequence ID" value="RMJ02200.1"/>
    <property type="molecule type" value="Genomic_DNA"/>
</dbReference>
<organism evidence="2 3">
    <name type="scientific">Fusarium kuroshium</name>
    <dbReference type="NCBI Taxonomy" id="2010991"/>
    <lineage>
        <taxon>Eukaryota</taxon>
        <taxon>Fungi</taxon>
        <taxon>Dikarya</taxon>
        <taxon>Ascomycota</taxon>
        <taxon>Pezizomycotina</taxon>
        <taxon>Sordariomycetes</taxon>
        <taxon>Hypocreomycetidae</taxon>
        <taxon>Hypocreales</taxon>
        <taxon>Nectriaceae</taxon>
        <taxon>Fusarium</taxon>
        <taxon>Fusarium solani species complex</taxon>
    </lineage>
</organism>
<keyword evidence="3" id="KW-1185">Reference proteome</keyword>
<proteinExistence type="predicted"/>
<feature type="compositionally biased region" description="Polar residues" evidence="1">
    <location>
        <begin position="118"/>
        <end position="128"/>
    </location>
</feature>
<comment type="caution">
    <text evidence="2">The sequence shown here is derived from an EMBL/GenBank/DDBJ whole genome shotgun (WGS) entry which is preliminary data.</text>
</comment>
<evidence type="ECO:0000313" key="3">
    <source>
        <dbReference type="Proteomes" id="UP000277212"/>
    </source>
</evidence>
<dbReference type="Proteomes" id="UP000277212">
    <property type="component" value="Unassembled WGS sequence"/>
</dbReference>
<reference evidence="2 3" key="1">
    <citation type="submission" date="2017-06" db="EMBL/GenBank/DDBJ databases">
        <title>Comparative genomic analysis of Ambrosia Fusariam Clade fungi.</title>
        <authorList>
            <person name="Stajich J.E."/>
            <person name="Carrillo J."/>
            <person name="Kijimoto T."/>
            <person name="Eskalen A."/>
            <person name="O'Donnell K."/>
            <person name="Kasson M."/>
        </authorList>
    </citation>
    <scope>NUCLEOTIDE SEQUENCE [LARGE SCALE GENOMIC DNA]</scope>
    <source>
        <strain evidence="2">UCR3666</strain>
    </source>
</reference>
<evidence type="ECO:0000313" key="2">
    <source>
        <dbReference type="EMBL" id="RMJ02200.1"/>
    </source>
</evidence>
<dbReference type="OrthoDB" id="4998960at2759"/>
<feature type="region of interest" description="Disordered" evidence="1">
    <location>
        <begin position="115"/>
        <end position="206"/>
    </location>
</feature>
<accession>A0A3M2RA80</accession>
<name>A0A3M2RA80_9HYPO</name>
<evidence type="ECO:0000256" key="1">
    <source>
        <dbReference type="SAM" id="MobiDB-lite"/>
    </source>
</evidence>
<gene>
    <name evidence="2" type="ORF">CDV36_015530</name>
</gene>
<protein>
    <submittedName>
        <fullName evidence="2">Uncharacterized protein</fullName>
    </submittedName>
</protein>
<feature type="compositionally biased region" description="Polar residues" evidence="1">
    <location>
        <begin position="186"/>
        <end position="206"/>
    </location>
</feature>